<comment type="caution">
    <text evidence="2">The sequence shown here is derived from an EMBL/GenBank/DDBJ whole genome shotgun (WGS) entry which is preliminary data.</text>
</comment>
<evidence type="ECO:0000313" key="2">
    <source>
        <dbReference type="EMBL" id="KIL12526.1"/>
    </source>
</evidence>
<dbReference type="AlphaFoldDB" id="A0AB34QPN2"/>
<dbReference type="Proteomes" id="UP000031978">
    <property type="component" value="Unassembled WGS sequence"/>
</dbReference>
<dbReference type="EMBL" id="JXCL01000040">
    <property type="protein sequence ID" value="KIL12526.1"/>
    <property type="molecule type" value="Genomic_DNA"/>
</dbReference>
<dbReference type="RefSeq" id="WP_235355619.1">
    <property type="nucleotide sequence ID" value="NZ_JXCL01000040.1"/>
</dbReference>
<evidence type="ECO:0000313" key="3">
    <source>
        <dbReference type="Proteomes" id="UP000031978"/>
    </source>
</evidence>
<evidence type="ECO:0000256" key="1">
    <source>
        <dbReference type="SAM" id="SignalP"/>
    </source>
</evidence>
<protein>
    <recommendedName>
        <fullName evidence="4">Lipoprotein</fullName>
    </recommendedName>
</protein>
<proteinExistence type="predicted"/>
<reference evidence="2 3" key="1">
    <citation type="submission" date="2014-12" db="EMBL/GenBank/DDBJ databases">
        <title>Draft Genome Sequences of Five Spore-Forming Food Isolates of Bacillus pumilus.</title>
        <authorList>
            <person name="de Jong A."/>
            <person name="van Heel A.J."/>
            <person name="Montalban-Lopez M."/>
            <person name="Krawczyk A.O."/>
            <person name="Berendsen E.M."/>
            <person name="Wells-Bennik M."/>
            <person name="Kuipers O.P."/>
        </authorList>
    </citation>
    <scope>NUCLEOTIDE SEQUENCE [LARGE SCALE GENOMIC DNA]</scope>
    <source>
        <strain evidence="2 3">B4127</strain>
    </source>
</reference>
<sequence length="136" mass="15847">MMKWMLSICALLFLVTGCQSQHEEKQVMKEDPAVHVMQQAQSEMKQQGFLKYKVQGSSVYIESTLQDFHLEPTRLKKDEKAGYFTVYVDGKRAGNEYTAAFVVKHLSKGKHKMTVVLNSRHPEYRQKRETWDVFVT</sequence>
<name>A0AB34QPN2_BACPU</name>
<organism evidence="2 3">
    <name type="scientific">Bacillus pumilus</name>
    <name type="common">Bacillus mesentericus</name>
    <dbReference type="NCBI Taxonomy" id="1408"/>
    <lineage>
        <taxon>Bacteria</taxon>
        <taxon>Bacillati</taxon>
        <taxon>Bacillota</taxon>
        <taxon>Bacilli</taxon>
        <taxon>Bacillales</taxon>
        <taxon>Bacillaceae</taxon>
        <taxon>Bacillus</taxon>
    </lineage>
</organism>
<evidence type="ECO:0008006" key="4">
    <source>
        <dbReference type="Google" id="ProtNLM"/>
    </source>
</evidence>
<accession>A0AB34QPN2</accession>
<feature type="signal peptide" evidence="1">
    <location>
        <begin position="1"/>
        <end position="21"/>
    </location>
</feature>
<feature type="chain" id="PRO_5044313893" description="Lipoprotein" evidence="1">
    <location>
        <begin position="22"/>
        <end position="136"/>
    </location>
</feature>
<dbReference type="PROSITE" id="PS51257">
    <property type="entry name" value="PROKAR_LIPOPROTEIN"/>
    <property type="match status" value="1"/>
</dbReference>
<gene>
    <name evidence="2" type="ORF">B4127_1857</name>
</gene>
<keyword evidence="1" id="KW-0732">Signal</keyword>